<dbReference type="PANTHER" id="PTHR33473:SF19">
    <property type="entry name" value="ATP-DEPENDENT CLP PROTEASE ADAPTER PROTEIN CLPS"/>
    <property type="match status" value="1"/>
</dbReference>
<evidence type="ECO:0000313" key="3">
    <source>
        <dbReference type="EMBL" id="EMZ36482.1"/>
    </source>
</evidence>
<dbReference type="InterPro" id="IPR014719">
    <property type="entry name" value="Ribosomal_bL12_C/ClpS-like"/>
</dbReference>
<reference evidence="3 4" key="1">
    <citation type="journal article" date="2014" name="Genome Announc.">
        <title>Draft genome sequences of the altered schaedler flora, a defined bacterial community from gnotobiotic mice.</title>
        <authorList>
            <person name="Wannemuehler M.J."/>
            <person name="Overstreet A.M."/>
            <person name="Ward D.V."/>
            <person name="Phillips G.J."/>
        </authorList>
    </citation>
    <scope>NUCLEOTIDE SEQUENCE [LARGE SCALE GENOMIC DNA]</scope>
    <source>
        <strain evidence="3 4">ASF492</strain>
    </source>
</reference>
<dbReference type="AlphaFoldDB" id="N2B4F1"/>
<dbReference type="HOGENOM" id="CLU_134358_1_0_9"/>
<evidence type="ECO:0000313" key="4">
    <source>
        <dbReference type="Proteomes" id="UP000012589"/>
    </source>
</evidence>
<dbReference type="Proteomes" id="UP000012589">
    <property type="component" value="Unassembled WGS sequence"/>
</dbReference>
<sequence>MSLQGQTREKTKIKPKEPKHYQVIMHNDDFTTMEFVVDILIHIFRKDQIEAERLMLLVHKSGRAAVGVYPYDIAVTKVQTAAARASEEGFPFRMTVEEA</sequence>
<dbReference type="InterPro" id="IPR003769">
    <property type="entry name" value="ClpS_core"/>
</dbReference>
<dbReference type="OrthoDB" id="9796121at2"/>
<evidence type="ECO:0000259" key="2">
    <source>
        <dbReference type="Pfam" id="PF02617"/>
    </source>
</evidence>
<comment type="caution">
    <text evidence="3">The sequence shown here is derived from an EMBL/GenBank/DDBJ whole genome shotgun (WGS) entry which is preliminary data.</text>
</comment>
<protein>
    <recommendedName>
        <fullName evidence="1">ATP-dependent Clp protease adapter protein ClpS</fullName>
    </recommendedName>
</protein>
<dbReference type="EMBL" id="AQFT01000023">
    <property type="protein sequence ID" value="EMZ36482.1"/>
    <property type="molecule type" value="Genomic_DNA"/>
</dbReference>
<comment type="function">
    <text evidence="1">Involved in the modulation of the specificity of the ClpAP-mediated ATP-dependent protein degradation.</text>
</comment>
<comment type="subunit">
    <text evidence="1">Binds to the N-terminal domain of the chaperone ClpA.</text>
</comment>
<organism evidence="3 4">
    <name type="scientific">Eubacterium plexicaudatum ASF492</name>
    <dbReference type="NCBI Taxonomy" id="1235802"/>
    <lineage>
        <taxon>Bacteria</taxon>
        <taxon>Bacillati</taxon>
        <taxon>Bacillota</taxon>
        <taxon>Clostridia</taxon>
        <taxon>Eubacteriales</taxon>
        <taxon>Eubacteriaceae</taxon>
        <taxon>Eubacterium</taxon>
    </lineage>
</organism>
<keyword evidence="4" id="KW-1185">Reference proteome</keyword>
<dbReference type="STRING" id="1235802.C823_00850"/>
<comment type="similarity">
    <text evidence="1">Belongs to the ClpS family.</text>
</comment>
<dbReference type="eggNOG" id="COG2127">
    <property type="taxonomic scope" value="Bacteria"/>
</dbReference>
<dbReference type="Gene3D" id="3.30.1390.10">
    <property type="match status" value="1"/>
</dbReference>
<dbReference type="SUPFAM" id="SSF54736">
    <property type="entry name" value="ClpS-like"/>
    <property type="match status" value="1"/>
</dbReference>
<name>N2B4F1_9FIRM</name>
<dbReference type="PATRIC" id="fig|1235802.3.peg.912"/>
<dbReference type="GO" id="GO:0030163">
    <property type="term" value="P:protein catabolic process"/>
    <property type="evidence" value="ECO:0007669"/>
    <property type="project" value="InterPro"/>
</dbReference>
<gene>
    <name evidence="1" type="primary">clpS</name>
    <name evidence="3" type="ORF">C823_00850</name>
</gene>
<evidence type="ECO:0000256" key="1">
    <source>
        <dbReference type="HAMAP-Rule" id="MF_00302"/>
    </source>
</evidence>
<proteinExistence type="inferred from homology"/>
<dbReference type="Pfam" id="PF02617">
    <property type="entry name" value="ClpS"/>
    <property type="match status" value="1"/>
</dbReference>
<dbReference type="FunFam" id="3.30.1390.10:FF:000002">
    <property type="entry name" value="ATP-dependent Clp protease adapter protein ClpS"/>
    <property type="match status" value="1"/>
</dbReference>
<dbReference type="PANTHER" id="PTHR33473">
    <property type="entry name" value="ATP-DEPENDENT CLP PROTEASE ADAPTER PROTEIN CLPS1, CHLOROPLASTIC"/>
    <property type="match status" value="1"/>
</dbReference>
<accession>N2B4F1</accession>
<feature type="domain" description="Adaptor protein ClpS core" evidence="2">
    <location>
        <begin position="16"/>
        <end position="95"/>
    </location>
</feature>
<dbReference type="InterPro" id="IPR022935">
    <property type="entry name" value="ClpS"/>
</dbReference>
<dbReference type="GO" id="GO:0006508">
    <property type="term" value="P:proteolysis"/>
    <property type="evidence" value="ECO:0007669"/>
    <property type="project" value="UniProtKB-UniRule"/>
</dbReference>
<dbReference type="HAMAP" id="MF_00302">
    <property type="entry name" value="ClpS"/>
    <property type="match status" value="1"/>
</dbReference>